<feature type="domain" description="NADH-quinone oxidoreductase subunit D" evidence="8">
    <location>
        <begin position="133"/>
        <end position="408"/>
    </location>
</feature>
<keyword evidence="4 6" id="KW-1278">Translocase</keyword>
<dbReference type="Proteomes" id="UP000552241">
    <property type="component" value="Unassembled WGS sequence"/>
</dbReference>
<dbReference type="InterPro" id="IPR029014">
    <property type="entry name" value="NiFe-Hase_large"/>
</dbReference>
<keyword evidence="9" id="KW-0560">Oxidoreductase</keyword>
<dbReference type="RefSeq" id="WP_182042832.1">
    <property type="nucleotide sequence ID" value="NZ_JACDZE010000001.1"/>
</dbReference>
<evidence type="ECO:0000256" key="4">
    <source>
        <dbReference type="ARBA" id="ARBA00022967"/>
    </source>
</evidence>
<proteinExistence type="inferred from homology"/>
<dbReference type="GO" id="GO:0005886">
    <property type="term" value="C:plasma membrane"/>
    <property type="evidence" value="ECO:0007669"/>
    <property type="project" value="UniProtKB-SubCell"/>
</dbReference>
<comment type="catalytic activity">
    <reaction evidence="6">
        <text>a quinone + NADH + 5 H(+)(in) = a quinol + NAD(+) + 4 H(+)(out)</text>
        <dbReference type="Rhea" id="RHEA:57888"/>
        <dbReference type="ChEBI" id="CHEBI:15378"/>
        <dbReference type="ChEBI" id="CHEBI:24646"/>
        <dbReference type="ChEBI" id="CHEBI:57540"/>
        <dbReference type="ChEBI" id="CHEBI:57945"/>
        <dbReference type="ChEBI" id="CHEBI:132124"/>
    </reaction>
</comment>
<evidence type="ECO:0000256" key="6">
    <source>
        <dbReference type="HAMAP-Rule" id="MF_01358"/>
    </source>
</evidence>
<reference evidence="9 10" key="1">
    <citation type="submission" date="2020-07" db="EMBL/GenBank/DDBJ databases">
        <title>Moheibacter lacus sp. nov., a member of the family Flavobacteriaceae isolated from freshwater lake sediment.</title>
        <authorList>
            <person name="Liu Y."/>
        </authorList>
    </citation>
    <scope>NUCLEOTIDE SEQUENCE [LARGE SCALE GENOMIC DNA]</scope>
    <source>
        <strain evidence="9 10">BDHS18</strain>
    </source>
</reference>
<dbReference type="Pfam" id="PF00346">
    <property type="entry name" value="Complex1_49kDa"/>
    <property type="match status" value="1"/>
</dbReference>
<evidence type="ECO:0000259" key="8">
    <source>
        <dbReference type="Pfam" id="PF00346"/>
    </source>
</evidence>
<dbReference type="HAMAP" id="MF_01358">
    <property type="entry name" value="NDH1_NuoD"/>
    <property type="match status" value="1"/>
</dbReference>
<evidence type="ECO:0000313" key="10">
    <source>
        <dbReference type="Proteomes" id="UP000552241"/>
    </source>
</evidence>
<comment type="function">
    <text evidence="6">NDH-1 shuttles electrons from NADH, via FMN and iron-sulfur (Fe-S) centers, to quinones in the respiratory chain. The immediate electron acceptor for the enzyme in this species is believed to be a menaquinone. Couples the redox reaction to proton translocation (for every two electrons transferred, four hydrogen ions are translocated across the cytoplasmic membrane), and thus conserves the redox energy in a proton gradient.</text>
</comment>
<dbReference type="InterPro" id="IPR022885">
    <property type="entry name" value="NDH1_su_D/H"/>
</dbReference>
<dbReference type="InterPro" id="IPR001135">
    <property type="entry name" value="NADH_Q_OxRdtase_suD"/>
</dbReference>
<dbReference type="PANTHER" id="PTHR11993:SF10">
    <property type="entry name" value="NADH DEHYDROGENASE [UBIQUINONE] IRON-SULFUR PROTEIN 2, MITOCHONDRIAL"/>
    <property type="match status" value="1"/>
</dbReference>
<evidence type="ECO:0000256" key="1">
    <source>
        <dbReference type="ARBA" id="ARBA00002378"/>
    </source>
</evidence>
<keyword evidence="6" id="KW-0472">Membrane</keyword>
<dbReference type="EMBL" id="JACDZE010000001">
    <property type="protein sequence ID" value="MBA5629271.1"/>
    <property type="molecule type" value="Genomic_DNA"/>
</dbReference>
<name>A0A838ZHX5_9FLAO</name>
<dbReference type="AlphaFoldDB" id="A0A838ZHX5"/>
<dbReference type="EC" id="7.1.1.-" evidence="6"/>
<sequence>MAEVKQNIKLPKESLEKTTQTINLGPTHPATHGVFQNILEIDGERIIQATPTVGYIHRAFEKIAERKPLYQITPLTDRLNYCSAPINNIGWHLTVEKFVGIEVPARAQYLRVIIMELARIADHLICNSILGVDSGAFTGFLYVFKYRELIYEIYEEICGSRLTTNIGRIGGFERDFTETAWEKIHKFLDEYPKVLKEFEDLFNRNRIFMERTQGVGGISAERALAYGFTGPNLRAAGVDYDVRIQKPYCRYEEFDFKVPVGTTGDCYDRYLVRNEEMWQSISLIKQAIEKINNLEGEEATKYHADAPDFYLPLKKDVYTKMEALIYHFKIIMGEVDIPAGELYNAVEGANGELGYYFISDGGRSAYRLHFRRPCFIYYQAFPELVEGSMLSDAILTMSSLNLIAGELDA</sequence>
<dbReference type="GO" id="GO:0050136">
    <property type="term" value="F:NADH dehydrogenase (quinone) (non-electrogenic) activity"/>
    <property type="evidence" value="ECO:0007669"/>
    <property type="project" value="UniProtKB-UniRule"/>
</dbReference>
<gene>
    <name evidence="6" type="primary">nuoD</name>
    <name evidence="9" type="ORF">HU137_05740</name>
</gene>
<comment type="caution">
    <text evidence="9">The sequence shown here is derived from an EMBL/GenBank/DDBJ whole genome shotgun (WGS) entry which is preliminary data.</text>
</comment>
<dbReference type="GO" id="GO:0048038">
    <property type="term" value="F:quinone binding"/>
    <property type="evidence" value="ECO:0007669"/>
    <property type="project" value="UniProtKB-KW"/>
</dbReference>
<dbReference type="Gene3D" id="1.10.645.10">
    <property type="entry name" value="Cytochrome-c3 Hydrogenase, chain B"/>
    <property type="match status" value="1"/>
</dbReference>
<evidence type="ECO:0000256" key="7">
    <source>
        <dbReference type="RuleBase" id="RU003685"/>
    </source>
</evidence>
<evidence type="ECO:0000313" key="9">
    <source>
        <dbReference type="EMBL" id="MBA5629271.1"/>
    </source>
</evidence>
<comment type="subcellular location">
    <subcellularLocation>
        <location evidence="6">Cell membrane</location>
        <topology evidence="6">Peripheral membrane protein</topology>
        <orientation evidence="6">Cytoplasmic side</orientation>
    </subcellularLocation>
</comment>
<evidence type="ECO:0000256" key="2">
    <source>
        <dbReference type="ARBA" id="ARBA00005769"/>
    </source>
</evidence>
<dbReference type="GO" id="GO:0051287">
    <property type="term" value="F:NAD binding"/>
    <property type="evidence" value="ECO:0007669"/>
    <property type="project" value="InterPro"/>
</dbReference>
<protein>
    <recommendedName>
        <fullName evidence="6">NADH-quinone oxidoreductase subunit D</fullName>
        <ecNumber evidence="6">7.1.1.-</ecNumber>
    </recommendedName>
    <alternativeName>
        <fullName evidence="6">NADH dehydrogenase I subunit D</fullName>
    </alternativeName>
    <alternativeName>
        <fullName evidence="6">NDH-1 subunit D</fullName>
    </alternativeName>
</protein>
<keyword evidence="6" id="KW-1003">Cell membrane</keyword>
<dbReference type="InterPro" id="IPR014029">
    <property type="entry name" value="NADH_UbQ_OxRdtase_49kDa_CS"/>
</dbReference>
<comment type="subunit">
    <text evidence="6">NDH-1 is composed of 14 different subunits. Subunits NuoB, C, D, E, F, and G constitute the peripheral sector of the complex.</text>
</comment>
<keyword evidence="10" id="KW-1185">Reference proteome</keyword>
<evidence type="ECO:0000256" key="5">
    <source>
        <dbReference type="ARBA" id="ARBA00023027"/>
    </source>
</evidence>
<dbReference type="SUPFAM" id="SSF56762">
    <property type="entry name" value="HydB/Nqo4-like"/>
    <property type="match status" value="1"/>
</dbReference>
<organism evidence="9 10">
    <name type="scientific">Moheibacter lacus</name>
    <dbReference type="NCBI Taxonomy" id="2745851"/>
    <lineage>
        <taxon>Bacteria</taxon>
        <taxon>Pseudomonadati</taxon>
        <taxon>Bacteroidota</taxon>
        <taxon>Flavobacteriia</taxon>
        <taxon>Flavobacteriales</taxon>
        <taxon>Weeksellaceae</taxon>
        <taxon>Moheibacter</taxon>
    </lineage>
</organism>
<keyword evidence="3 6" id="KW-0813">Transport</keyword>
<comment type="similarity">
    <text evidence="2 6 7">Belongs to the complex I 49 kDa subunit family.</text>
</comment>
<dbReference type="PROSITE" id="PS00535">
    <property type="entry name" value="COMPLEX1_49K"/>
    <property type="match status" value="1"/>
</dbReference>
<evidence type="ECO:0000256" key="3">
    <source>
        <dbReference type="ARBA" id="ARBA00022448"/>
    </source>
</evidence>
<comment type="function">
    <text evidence="1">NDH-1 shuttles electrons from NADH, via FMN and iron-sulfur (Fe-S) centers, to quinones in the respiratory chain. The immediate electron acceptor for the enzyme in this species is believed to be ubiquinone. Couples the redox reaction to proton translocation (for every two electrons transferred, four hydrogen ions are translocated across the cytoplasmic membrane), and thus conserves the redox energy in a proton gradient.</text>
</comment>
<keyword evidence="6" id="KW-0874">Quinone</keyword>
<dbReference type="PANTHER" id="PTHR11993">
    <property type="entry name" value="NADH-UBIQUINONE OXIDOREDUCTASE 49 KDA SUBUNIT"/>
    <property type="match status" value="1"/>
</dbReference>
<dbReference type="NCBIfam" id="NF004739">
    <property type="entry name" value="PRK06075.1"/>
    <property type="match status" value="1"/>
</dbReference>
<accession>A0A838ZHX5</accession>
<keyword evidence="5 6" id="KW-0520">NAD</keyword>